<reference evidence="2 3" key="1">
    <citation type="submission" date="2019-04" db="EMBL/GenBank/DDBJ databases">
        <title>An improved genome assembly and genetic linkage map for asparagus bean, Vigna unguiculata ssp. sesquipedialis.</title>
        <authorList>
            <person name="Xia Q."/>
            <person name="Zhang R."/>
            <person name="Dong Y."/>
        </authorList>
    </citation>
    <scope>NUCLEOTIDE SEQUENCE [LARGE SCALE GENOMIC DNA]</scope>
    <source>
        <tissue evidence="2">Leaf</tissue>
    </source>
</reference>
<name>A0A4D6L4Y6_VIGUN</name>
<dbReference type="Proteomes" id="UP000501690">
    <property type="component" value="Linkage Group LG2"/>
</dbReference>
<organism evidence="2 3">
    <name type="scientific">Vigna unguiculata</name>
    <name type="common">Cowpea</name>
    <dbReference type="NCBI Taxonomy" id="3917"/>
    <lineage>
        <taxon>Eukaryota</taxon>
        <taxon>Viridiplantae</taxon>
        <taxon>Streptophyta</taxon>
        <taxon>Embryophyta</taxon>
        <taxon>Tracheophyta</taxon>
        <taxon>Spermatophyta</taxon>
        <taxon>Magnoliopsida</taxon>
        <taxon>eudicotyledons</taxon>
        <taxon>Gunneridae</taxon>
        <taxon>Pentapetalae</taxon>
        <taxon>rosids</taxon>
        <taxon>fabids</taxon>
        <taxon>Fabales</taxon>
        <taxon>Fabaceae</taxon>
        <taxon>Papilionoideae</taxon>
        <taxon>50 kb inversion clade</taxon>
        <taxon>NPAAA clade</taxon>
        <taxon>indigoferoid/millettioid clade</taxon>
        <taxon>Phaseoleae</taxon>
        <taxon>Vigna</taxon>
    </lineage>
</organism>
<sequence>MMILGHEVVGTSKVSAQKAPGGKPRATRRRIRLPEPLGRDECPPGSATLFVFSWLVVGAGVLVTSECDLVNDVMC</sequence>
<dbReference type="EMBL" id="CP039346">
    <property type="protein sequence ID" value="QCD83573.1"/>
    <property type="molecule type" value="Genomic_DNA"/>
</dbReference>
<proteinExistence type="predicted"/>
<gene>
    <name evidence="2" type="ORF">DEO72_LG2g3919</name>
</gene>
<evidence type="ECO:0000256" key="1">
    <source>
        <dbReference type="SAM" id="MobiDB-lite"/>
    </source>
</evidence>
<evidence type="ECO:0000313" key="3">
    <source>
        <dbReference type="Proteomes" id="UP000501690"/>
    </source>
</evidence>
<protein>
    <submittedName>
        <fullName evidence="2">Uncharacterized protein</fullName>
    </submittedName>
</protein>
<dbReference type="AlphaFoldDB" id="A0A4D6L4Y6"/>
<evidence type="ECO:0000313" key="2">
    <source>
        <dbReference type="EMBL" id="QCD83573.1"/>
    </source>
</evidence>
<keyword evidence="3" id="KW-1185">Reference proteome</keyword>
<feature type="region of interest" description="Disordered" evidence="1">
    <location>
        <begin position="1"/>
        <end position="28"/>
    </location>
</feature>
<accession>A0A4D6L4Y6</accession>